<reference evidence="1 2" key="1">
    <citation type="submission" date="2024-06" db="EMBL/GenBank/DDBJ databases">
        <title>The Natural Products Discovery Center: Release of the First 8490 Sequenced Strains for Exploring Actinobacteria Biosynthetic Diversity.</title>
        <authorList>
            <person name="Kalkreuter E."/>
            <person name="Kautsar S.A."/>
            <person name="Yang D."/>
            <person name="Bader C.D."/>
            <person name="Teijaro C.N."/>
            <person name="Fluegel L."/>
            <person name="Davis C.M."/>
            <person name="Simpson J.R."/>
            <person name="Lauterbach L."/>
            <person name="Steele A.D."/>
            <person name="Gui C."/>
            <person name="Meng S."/>
            <person name="Li G."/>
            <person name="Viehrig K."/>
            <person name="Ye F."/>
            <person name="Su P."/>
            <person name="Kiefer A.F."/>
            <person name="Nichols A."/>
            <person name="Cepeda A.J."/>
            <person name="Yan W."/>
            <person name="Fan B."/>
            <person name="Jiang Y."/>
            <person name="Adhikari A."/>
            <person name="Zheng C.-J."/>
            <person name="Schuster L."/>
            <person name="Cowan T.M."/>
            <person name="Smanski M.J."/>
            <person name="Chevrette M.G."/>
            <person name="De Carvalho L.P.S."/>
            <person name="Shen B."/>
        </authorList>
    </citation>
    <scope>NUCLEOTIDE SEQUENCE [LARGE SCALE GENOMIC DNA]</scope>
    <source>
        <strain evidence="1 2">NPDC019434</strain>
    </source>
</reference>
<proteinExistence type="predicted"/>
<name>A0ABV2X7V9_9NOCA</name>
<dbReference type="Proteomes" id="UP001550535">
    <property type="component" value="Unassembled WGS sequence"/>
</dbReference>
<gene>
    <name evidence="1" type="ORF">ABZ507_09105</name>
</gene>
<evidence type="ECO:0000313" key="2">
    <source>
        <dbReference type="Proteomes" id="UP001550535"/>
    </source>
</evidence>
<protein>
    <submittedName>
        <fullName evidence="1">Uncharacterized protein</fullName>
    </submittedName>
</protein>
<accession>A0ABV2X7V9</accession>
<sequence length="83" mass="8457">MHSSLVLIEGTGVTDDDLRISLGNARQIVIGKAPDYGHIVHILAAPVDDTPAASAAVLDAALRDFAAVPNVTGVLTLATRVAG</sequence>
<keyword evidence="2" id="KW-1185">Reference proteome</keyword>
<dbReference type="RefSeq" id="WP_063021911.1">
    <property type="nucleotide sequence ID" value="NZ_JBEYBR010000017.1"/>
</dbReference>
<organism evidence="1 2">
    <name type="scientific">Nocardia niwae</name>
    <dbReference type="NCBI Taxonomy" id="626084"/>
    <lineage>
        <taxon>Bacteria</taxon>
        <taxon>Bacillati</taxon>
        <taxon>Actinomycetota</taxon>
        <taxon>Actinomycetes</taxon>
        <taxon>Mycobacteriales</taxon>
        <taxon>Nocardiaceae</taxon>
        <taxon>Nocardia</taxon>
    </lineage>
</organism>
<dbReference type="EMBL" id="JBEYBR010000017">
    <property type="protein sequence ID" value="MEU2121982.1"/>
    <property type="molecule type" value="Genomic_DNA"/>
</dbReference>
<evidence type="ECO:0000313" key="1">
    <source>
        <dbReference type="EMBL" id="MEU2121982.1"/>
    </source>
</evidence>
<comment type="caution">
    <text evidence="1">The sequence shown here is derived from an EMBL/GenBank/DDBJ whole genome shotgun (WGS) entry which is preliminary data.</text>
</comment>